<protein>
    <recommendedName>
        <fullName evidence="4">C2H2-type domain-containing protein</fullName>
    </recommendedName>
</protein>
<dbReference type="AlphaFoldDB" id="A0A0D0D4I4"/>
<feature type="region of interest" description="Disordered" evidence="1">
    <location>
        <begin position="58"/>
        <end position="122"/>
    </location>
</feature>
<evidence type="ECO:0000313" key="2">
    <source>
        <dbReference type="EMBL" id="KIK78516.1"/>
    </source>
</evidence>
<feature type="compositionally biased region" description="Basic and acidic residues" evidence="1">
    <location>
        <begin position="100"/>
        <end position="109"/>
    </location>
</feature>
<name>A0A0D0D4I4_9AGAM</name>
<evidence type="ECO:0008006" key="4">
    <source>
        <dbReference type="Google" id="ProtNLM"/>
    </source>
</evidence>
<evidence type="ECO:0000256" key="1">
    <source>
        <dbReference type="SAM" id="MobiDB-lite"/>
    </source>
</evidence>
<feature type="compositionally biased region" description="Polar residues" evidence="1">
    <location>
        <begin position="86"/>
        <end position="96"/>
    </location>
</feature>
<dbReference type="Proteomes" id="UP000054538">
    <property type="component" value="Unassembled WGS sequence"/>
</dbReference>
<dbReference type="EMBL" id="KN826566">
    <property type="protein sequence ID" value="KIK78516.1"/>
    <property type="molecule type" value="Genomic_DNA"/>
</dbReference>
<dbReference type="InParanoid" id="A0A0D0D4I4"/>
<keyword evidence="3" id="KW-1185">Reference proteome</keyword>
<evidence type="ECO:0000313" key="3">
    <source>
        <dbReference type="Proteomes" id="UP000054538"/>
    </source>
</evidence>
<reference evidence="2 3" key="1">
    <citation type="submission" date="2014-04" db="EMBL/GenBank/DDBJ databases">
        <authorList>
            <consortium name="DOE Joint Genome Institute"/>
            <person name="Kuo A."/>
            <person name="Kohler A."/>
            <person name="Jargeat P."/>
            <person name="Nagy L.G."/>
            <person name="Floudas D."/>
            <person name="Copeland A."/>
            <person name="Barry K.W."/>
            <person name="Cichocki N."/>
            <person name="Veneault-Fourrey C."/>
            <person name="LaButti K."/>
            <person name="Lindquist E.A."/>
            <person name="Lipzen A."/>
            <person name="Lundell T."/>
            <person name="Morin E."/>
            <person name="Murat C."/>
            <person name="Sun H."/>
            <person name="Tunlid A."/>
            <person name="Henrissat B."/>
            <person name="Grigoriev I.V."/>
            <person name="Hibbett D.S."/>
            <person name="Martin F."/>
            <person name="Nordberg H.P."/>
            <person name="Cantor M.N."/>
            <person name="Hua S.X."/>
        </authorList>
    </citation>
    <scope>NUCLEOTIDE SEQUENCE [LARGE SCALE GENOMIC DNA]</scope>
    <source>
        <strain evidence="2 3">Ve08.2h10</strain>
    </source>
</reference>
<organism evidence="2 3">
    <name type="scientific">Paxillus rubicundulus Ve08.2h10</name>
    <dbReference type="NCBI Taxonomy" id="930991"/>
    <lineage>
        <taxon>Eukaryota</taxon>
        <taxon>Fungi</taxon>
        <taxon>Dikarya</taxon>
        <taxon>Basidiomycota</taxon>
        <taxon>Agaricomycotina</taxon>
        <taxon>Agaricomycetes</taxon>
        <taxon>Agaricomycetidae</taxon>
        <taxon>Boletales</taxon>
        <taxon>Paxilineae</taxon>
        <taxon>Paxillaceae</taxon>
        <taxon>Paxillus</taxon>
    </lineage>
</organism>
<dbReference type="HOGENOM" id="CLU_006344_3_0_1"/>
<gene>
    <name evidence="2" type="ORF">PAXRUDRAFT_163836</name>
</gene>
<reference evidence="3" key="2">
    <citation type="submission" date="2015-01" db="EMBL/GenBank/DDBJ databases">
        <title>Evolutionary Origins and Diversification of the Mycorrhizal Mutualists.</title>
        <authorList>
            <consortium name="DOE Joint Genome Institute"/>
            <consortium name="Mycorrhizal Genomics Consortium"/>
            <person name="Kohler A."/>
            <person name="Kuo A."/>
            <person name="Nagy L.G."/>
            <person name="Floudas D."/>
            <person name="Copeland A."/>
            <person name="Barry K.W."/>
            <person name="Cichocki N."/>
            <person name="Veneault-Fourrey C."/>
            <person name="LaButti K."/>
            <person name="Lindquist E.A."/>
            <person name="Lipzen A."/>
            <person name="Lundell T."/>
            <person name="Morin E."/>
            <person name="Murat C."/>
            <person name="Riley R."/>
            <person name="Ohm R."/>
            <person name="Sun H."/>
            <person name="Tunlid A."/>
            <person name="Henrissat B."/>
            <person name="Grigoriev I.V."/>
            <person name="Hibbett D.S."/>
            <person name="Martin F."/>
        </authorList>
    </citation>
    <scope>NUCLEOTIDE SEQUENCE [LARGE SCALE GENOMIC DNA]</scope>
    <source>
        <strain evidence="3">Ve08.2h10</strain>
    </source>
</reference>
<accession>A0A0D0D4I4</accession>
<dbReference type="OrthoDB" id="2687653at2759"/>
<sequence>MSTARDHHCGYCGKAVPTIGGVKRHIARRPECRKCWEAMVAQADSVSVFDEPEIKQDQFDGDEQDDILTDHQPGPPPDGMEDWQPPTRTHTRSPASDTLEVPKHPRATVEDIADEDEGGPGPFLENFDGAGKVLRETSTTFDRFQTERAAKDEPTYFPFKDNDEWDLAAWMMKHLGQTRIDEFLKLPIVSLLT</sequence>
<proteinExistence type="predicted"/>